<dbReference type="PIRSF" id="PIRSF039050">
    <property type="entry name" value="Ade_cyc"/>
    <property type="match status" value="1"/>
</dbReference>
<feature type="transmembrane region" description="Helical" evidence="20">
    <location>
        <begin position="208"/>
        <end position="228"/>
    </location>
</feature>
<evidence type="ECO:0000256" key="5">
    <source>
        <dbReference type="ARBA" id="ARBA00022692"/>
    </source>
</evidence>
<evidence type="ECO:0000256" key="6">
    <source>
        <dbReference type="ARBA" id="ARBA00022723"/>
    </source>
</evidence>
<evidence type="ECO:0000256" key="1">
    <source>
        <dbReference type="ARBA" id="ARBA00001593"/>
    </source>
</evidence>
<evidence type="ECO:0000256" key="4">
    <source>
        <dbReference type="ARBA" id="ARBA00012201"/>
    </source>
</evidence>
<evidence type="ECO:0000256" key="7">
    <source>
        <dbReference type="ARBA" id="ARBA00022737"/>
    </source>
</evidence>
<evidence type="ECO:0000313" key="22">
    <source>
        <dbReference type="EMBL" id="MBZ3879051.1"/>
    </source>
</evidence>
<feature type="binding site" evidence="17">
    <location>
        <position position="470"/>
    </location>
    <ligand>
        <name>ATP</name>
        <dbReference type="ChEBI" id="CHEBI:30616"/>
    </ligand>
</feature>
<keyword evidence="12 16" id="KW-0115">cAMP biosynthesis</keyword>
<evidence type="ECO:0000259" key="21">
    <source>
        <dbReference type="PROSITE" id="PS50125"/>
    </source>
</evidence>
<accession>A0AA41MVT3</accession>
<evidence type="ECO:0000256" key="18">
    <source>
        <dbReference type="PIRSR" id="PIRSR039050-51"/>
    </source>
</evidence>
<gene>
    <name evidence="22" type="ORF">SUZIE_151005</name>
</gene>
<dbReference type="GO" id="GO:0046872">
    <property type="term" value="F:metal ion binding"/>
    <property type="evidence" value="ECO:0007669"/>
    <property type="project" value="UniProtKB-KW"/>
</dbReference>
<comment type="cofactor">
    <cofactor evidence="18">
        <name>Mg(2+)</name>
        <dbReference type="ChEBI" id="CHEBI:18420"/>
    </cofactor>
    <cofactor evidence="18">
        <name>Mn(2+)</name>
        <dbReference type="ChEBI" id="CHEBI:29035"/>
    </cofactor>
    <text evidence="18">Binds 2 magnesium ions per subunit. Is also active with manganese (in vitro).</text>
</comment>
<feature type="binding site" evidence="18">
    <location>
        <position position="383"/>
    </location>
    <ligand>
        <name>Mg(2+)</name>
        <dbReference type="ChEBI" id="CHEBI:18420"/>
        <label>2</label>
        <note>catalytic</note>
    </ligand>
</feature>
<evidence type="ECO:0000256" key="9">
    <source>
        <dbReference type="ARBA" id="ARBA00022840"/>
    </source>
</evidence>
<evidence type="ECO:0000256" key="11">
    <source>
        <dbReference type="ARBA" id="ARBA00022989"/>
    </source>
</evidence>
<dbReference type="Gene3D" id="3.30.70.1230">
    <property type="entry name" value="Nucleotide cyclase"/>
    <property type="match status" value="2"/>
</dbReference>
<feature type="binding site" evidence="17">
    <location>
        <begin position="382"/>
        <end position="387"/>
    </location>
    <ligand>
        <name>ATP</name>
        <dbReference type="ChEBI" id="CHEBI:30616"/>
    </ligand>
</feature>
<dbReference type="GO" id="GO:0035556">
    <property type="term" value="P:intracellular signal transduction"/>
    <property type="evidence" value="ECO:0007669"/>
    <property type="project" value="InterPro"/>
</dbReference>
<feature type="transmembrane region" description="Helical" evidence="20">
    <location>
        <begin position="258"/>
        <end position="276"/>
    </location>
</feature>
<evidence type="ECO:0000256" key="14">
    <source>
        <dbReference type="ARBA" id="ARBA00023180"/>
    </source>
</evidence>
<evidence type="ECO:0000256" key="2">
    <source>
        <dbReference type="ARBA" id="ARBA00001936"/>
    </source>
</evidence>
<feature type="binding site" evidence="18">
    <location>
        <position position="382"/>
    </location>
    <ligand>
        <name>Mg(2+)</name>
        <dbReference type="ChEBI" id="CHEBI:18420"/>
        <label>2</label>
        <note>catalytic</note>
    </ligand>
</feature>
<feature type="binding site" evidence="18">
    <location>
        <position position="382"/>
    </location>
    <ligand>
        <name>Mg(2+)</name>
        <dbReference type="ChEBI" id="CHEBI:18420"/>
        <label>1</label>
        <note>catalytic</note>
    </ligand>
</feature>
<dbReference type="GO" id="GO:0004016">
    <property type="term" value="F:adenylate cyclase activity"/>
    <property type="evidence" value="ECO:0007669"/>
    <property type="project" value="UniProtKB-EC"/>
</dbReference>
<dbReference type="InterPro" id="IPR032628">
    <property type="entry name" value="AC_N"/>
</dbReference>
<name>A0AA41MVT3_SCICA</name>
<evidence type="ECO:0000256" key="8">
    <source>
        <dbReference type="ARBA" id="ARBA00022741"/>
    </source>
</evidence>
<dbReference type="InterPro" id="IPR018297">
    <property type="entry name" value="A/G_cyclase_CS"/>
</dbReference>
<keyword evidence="7" id="KW-0677">Repeat</keyword>
<dbReference type="EMBL" id="JAATJV010346600">
    <property type="protein sequence ID" value="MBZ3879051.1"/>
    <property type="molecule type" value="Genomic_DNA"/>
</dbReference>
<dbReference type="PANTHER" id="PTHR45627">
    <property type="entry name" value="ADENYLATE CYCLASE TYPE 1"/>
    <property type="match status" value="1"/>
</dbReference>
<dbReference type="InterPro" id="IPR029787">
    <property type="entry name" value="Nucleotide_cyclase"/>
</dbReference>
<protein>
    <recommendedName>
        <fullName evidence="4 16">adenylate cyclase</fullName>
        <ecNumber evidence="4 16">4.6.1.1</ecNumber>
    </recommendedName>
</protein>
<evidence type="ECO:0000256" key="19">
    <source>
        <dbReference type="RuleBase" id="RU000405"/>
    </source>
</evidence>
<evidence type="ECO:0000256" key="3">
    <source>
        <dbReference type="ARBA" id="ARBA00004141"/>
    </source>
</evidence>
<comment type="caution">
    <text evidence="22">The sequence shown here is derived from an EMBL/GenBank/DDBJ whole genome shotgun (WGS) entry which is preliminary data.</text>
</comment>
<comment type="subcellular location">
    <subcellularLocation>
        <location evidence="3">Membrane</location>
        <topology evidence="3">Multi-pass membrane protein</topology>
    </subcellularLocation>
</comment>
<proteinExistence type="inferred from homology"/>
<evidence type="ECO:0000256" key="15">
    <source>
        <dbReference type="ARBA" id="ARBA00023239"/>
    </source>
</evidence>
<dbReference type="FunFam" id="3.30.70.1230:FF:000002">
    <property type="entry name" value="Adenylate cyclase"/>
    <property type="match status" value="1"/>
</dbReference>
<dbReference type="GO" id="GO:0006171">
    <property type="term" value="P:cAMP biosynthetic process"/>
    <property type="evidence" value="ECO:0007669"/>
    <property type="project" value="UniProtKB-KW"/>
</dbReference>
<dbReference type="FunFam" id="3.30.70.1230:FF:000001">
    <property type="entry name" value="Adenylate cyclase"/>
    <property type="match status" value="1"/>
</dbReference>
<dbReference type="PROSITE" id="PS50125">
    <property type="entry name" value="GUANYLATE_CYCLASE_2"/>
    <property type="match status" value="2"/>
</dbReference>
<dbReference type="Proteomes" id="UP001166674">
    <property type="component" value="Unassembled WGS sequence"/>
</dbReference>
<feature type="binding site" evidence="17">
    <location>
        <begin position="424"/>
        <end position="426"/>
    </location>
    <ligand>
        <name>ATP</name>
        <dbReference type="ChEBI" id="CHEBI:30616"/>
    </ligand>
</feature>
<evidence type="ECO:0000256" key="10">
    <source>
        <dbReference type="ARBA" id="ARBA00022842"/>
    </source>
</evidence>
<feature type="transmembrane region" description="Helical" evidence="20">
    <location>
        <begin position="667"/>
        <end position="688"/>
    </location>
</feature>
<dbReference type="GO" id="GO:0005524">
    <property type="term" value="F:ATP binding"/>
    <property type="evidence" value="ECO:0007669"/>
    <property type="project" value="UniProtKB-UniRule"/>
</dbReference>
<keyword evidence="6 16" id="KW-0479">Metal-binding</keyword>
<evidence type="ECO:0000256" key="20">
    <source>
        <dbReference type="SAM" id="Phobius"/>
    </source>
</evidence>
<feature type="transmembrane region" description="Helical" evidence="20">
    <location>
        <begin position="288"/>
        <end position="308"/>
    </location>
</feature>
<feature type="binding site" evidence="17">
    <location>
        <begin position="1050"/>
        <end position="1052"/>
    </location>
    <ligand>
        <name>ATP</name>
        <dbReference type="ChEBI" id="CHEBI:30616"/>
    </ligand>
</feature>
<keyword evidence="5 20" id="KW-0812">Transmembrane</keyword>
<feature type="transmembrane region" description="Helical" evidence="20">
    <location>
        <begin position="841"/>
        <end position="858"/>
    </location>
</feature>
<feature type="binding site" evidence="18">
    <location>
        <position position="426"/>
    </location>
    <ligand>
        <name>Mg(2+)</name>
        <dbReference type="ChEBI" id="CHEBI:18420"/>
        <label>2</label>
        <note>catalytic</note>
    </ligand>
</feature>
<dbReference type="Pfam" id="PF16214">
    <property type="entry name" value="AC_N"/>
    <property type="match status" value="1"/>
</dbReference>
<sequence>MSWFSGLLVPKVDERKTAWGERNGQKRPRRGTRSSGFCTPRYMSCLQDAEPPSPTPAAPARCPWQDEAFIRRAGPGKGMELGLRAVALGFEDTEVTAAVGTAEVAPDVAPRSQRSCWRRLVQVFQSKQFRSAKLERLYQRYFFQMNQNSLTLLMAVLVLLTVVLLVFHAAPTRPQPAYVALLACAATLFVVLMVVCNRHSFRQDSMWVVSYVVLGILAAVQVGGALAANPHSPSAGLWCPVFFVYITYTLLPIRMRAAVLSGLGLSTLHLILAWQLNRGDTFLWKQLGANVVLFLCTNVIGICTHYPAEVSQRQAFQETRGYIQARLHLQHENRQQERLLLSVLPQHVAMEMKEDINTKKEDMMFHKIYIQKHDNVSILFADIEGFTSLASQCTAQELVMTLNELFARFDKLAAENHCLRIKILGDCYYCVSGLPEARADHAHCCVEMGVDMIEAISLVREVTGVNVNMRVGIHSGRVHCGVLGLRKWQFDVWSNDVTLANHMEAGGRAGRIHITRATLQYLNGDYEVEPGRGGERNAYLKEQRIETFLILGASQKRKEEKAMLAKLQRTRANSMEGLMPRWVPDRAFSRTKDSKAFRQMGIDDSSKDNRGAQDALNPEDEVDEFLGRAIDARSIDQLRKDHVRRFLLTFQRDDLEKKYSRKVDPRFGAYVACALLVFCFICFIQLLIFPHSTLMLGIYASIFLLLLVTVLICAVYSCGSLFPKALQRLSRSIVRSRAHSTTVGIFSVLLVFISAVANMYFVGNMLLSLLASSVFLHISSIGKLAMIFVLGLIYLVLLLLGPPATIFDNYDLLLGVHGLTSSNETFDGLDCPAAGRVALKYMTPVILLVFALALYLHAQQVESTARLDFLWKLQATGEKEEMEELQAYNRRLLHNILPKDVAAHFLARERRNDELYYQSCECVAVMFASIANFSEFYVELEANNEGVECLRLLNEIIADFDEIISEERFRQLEKIKTIGSTYMAASGLNASTYDQVGRSHITALADYAMRLMEQMKHINEHSFNNFQMKIGLNMGPVVAGVIGARKPQYDIWGNTVNVSSRMDSTGVPDRIQVTTDLYQVLAAKGYQLECRGVVKVKGKGEMTTYFLNGGPSS</sequence>
<dbReference type="GO" id="GO:0005886">
    <property type="term" value="C:plasma membrane"/>
    <property type="evidence" value="ECO:0007669"/>
    <property type="project" value="InterPro"/>
</dbReference>
<feature type="domain" description="Guanylate cyclase" evidence="21">
    <location>
        <begin position="377"/>
        <end position="504"/>
    </location>
</feature>
<dbReference type="SMART" id="SM00044">
    <property type="entry name" value="CYCc"/>
    <property type="match status" value="2"/>
</dbReference>
<dbReference type="Pfam" id="PF06327">
    <property type="entry name" value="Adcy_cons_dom"/>
    <property type="match status" value="1"/>
</dbReference>
<keyword evidence="8 16" id="KW-0547">Nucleotide-binding</keyword>
<dbReference type="InterPro" id="IPR030672">
    <property type="entry name" value="Adcy"/>
</dbReference>
<feature type="binding site" evidence="17">
    <location>
        <position position="1097"/>
    </location>
    <ligand>
        <name>ATP</name>
        <dbReference type="ChEBI" id="CHEBI:30616"/>
    </ligand>
</feature>
<feature type="transmembrane region" description="Helical" evidence="20">
    <location>
        <begin position="743"/>
        <end position="762"/>
    </location>
</feature>
<keyword evidence="13 16" id="KW-0472">Membrane</keyword>
<organism evidence="22 23">
    <name type="scientific">Sciurus carolinensis</name>
    <name type="common">Eastern gray squirrel</name>
    <dbReference type="NCBI Taxonomy" id="30640"/>
    <lineage>
        <taxon>Eukaryota</taxon>
        <taxon>Metazoa</taxon>
        <taxon>Chordata</taxon>
        <taxon>Craniata</taxon>
        <taxon>Vertebrata</taxon>
        <taxon>Euteleostomi</taxon>
        <taxon>Mammalia</taxon>
        <taxon>Eutheria</taxon>
        <taxon>Euarchontoglires</taxon>
        <taxon>Glires</taxon>
        <taxon>Rodentia</taxon>
        <taxon>Sciuromorpha</taxon>
        <taxon>Sciuridae</taxon>
        <taxon>Sciurinae</taxon>
        <taxon>Sciurini</taxon>
        <taxon>Sciurus</taxon>
    </lineage>
</organism>
<dbReference type="InterPro" id="IPR009398">
    <property type="entry name" value="Adcy_conserved_dom"/>
</dbReference>
<comment type="similarity">
    <text evidence="16 19">Belongs to the adenylyl cyclase class-4/guanylyl cyclase family.</text>
</comment>
<dbReference type="Pfam" id="PF00211">
    <property type="entry name" value="Guanylate_cyc"/>
    <property type="match status" value="2"/>
</dbReference>
<comment type="catalytic activity">
    <reaction evidence="1 16">
        <text>ATP = 3',5'-cyclic AMP + diphosphate</text>
        <dbReference type="Rhea" id="RHEA:15389"/>
        <dbReference type="ChEBI" id="CHEBI:30616"/>
        <dbReference type="ChEBI" id="CHEBI:33019"/>
        <dbReference type="ChEBI" id="CHEBI:58165"/>
        <dbReference type="EC" id="4.6.1.1"/>
    </reaction>
</comment>
<keyword evidence="14" id="KW-0325">Glycoprotein</keyword>
<keyword evidence="23" id="KW-1185">Reference proteome</keyword>
<feature type="binding site" evidence="17">
    <location>
        <begin position="1057"/>
        <end position="1061"/>
    </location>
    <ligand>
        <name>ATP</name>
        <dbReference type="ChEBI" id="CHEBI:30616"/>
    </ligand>
</feature>
<feature type="domain" description="Guanylate cyclase" evidence="21">
    <location>
        <begin position="924"/>
        <end position="1063"/>
    </location>
</feature>
<feature type="transmembrane region" description="Helical" evidence="20">
    <location>
        <begin position="694"/>
        <end position="722"/>
    </location>
</feature>
<evidence type="ECO:0000256" key="16">
    <source>
        <dbReference type="PIRNR" id="PIRNR039050"/>
    </source>
</evidence>
<keyword evidence="9 16" id="KW-0067">ATP-binding</keyword>
<dbReference type="InterPro" id="IPR001054">
    <property type="entry name" value="A/G_cyclase"/>
</dbReference>
<feature type="binding site" evidence="18">
    <location>
        <position position="426"/>
    </location>
    <ligand>
        <name>Mg(2+)</name>
        <dbReference type="ChEBI" id="CHEBI:18420"/>
        <label>1</label>
        <note>catalytic</note>
    </ligand>
</feature>
<comment type="function">
    <text evidence="16">Catalyzes the formation of the signaling molecule cAMP in response to G-protein signaling.</text>
</comment>
<dbReference type="CDD" id="cd07302">
    <property type="entry name" value="CHD"/>
    <property type="match status" value="2"/>
</dbReference>
<dbReference type="EC" id="4.6.1.1" evidence="4 16"/>
<reference evidence="22" key="1">
    <citation type="submission" date="2020-03" db="EMBL/GenBank/DDBJ databases">
        <title>Studies in the Genomics of Life Span.</title>
        <authorList>
            <person name="Glass D."/>
        </authorList>
    </citation>
    <scope>NUCLEOTIDE SEQUENCE</scope>
    <source>
        <strain evidence="22">SUZIE</strain>
        <tissue evidence="22">Muscle</tissue>
    </source>
</reference>
<dbReference type="GO" id="GO:0007189">
    <property type="term" value="P:adenylate cyclase-activating G protein-coupled receptor signaling pathway"/>
    <property type="evidence" value="ECO:0007669"/>
    <property type="project" value="TreeGrafter"/>
</dbReference>
<keyword evidence="18" id="KW-0464">Manganese</keyword>
<dbReference type="PANTHER" id="PTHR45627:SF11">
    <property type="entry name" value="ADENYLATE CYCLASE TYPE 6"/>
    <property type="match status" value="1"/>
</dbReference>
<evidence type="ECO:0000256" key="13">
    <source>
        <dbReference type="ARBA" id="ARBA00023136"/>
    </source>
</evidence>
<feature type="binding site" evidence="17">
    <location>
        <position position="976"/>
    </location>
    <ligand>
        <name>ATP</name>
        <dbReference type="ChEBI" id="CHEBI:30616"/>
    </ligand>
</feature>
<dbReference type="AlphaFoldDB" id="A0AA41MVT3"/>
<feature type="transmembrane region" description="Helical" evidence="20">
    <location>
        <begin position="176"/>
        <end position="196"/>
    </location>
</feature>
<keyword evidence="11 20" id="KW-1133">Transmembrane helix</keyword>
<evidence type="ECO:0000256" key="17">
    <source>
        <dbReference type="PIRSR" id="PIRSR039050-50"/>
    </source>
</evidence>
<feature type="transmembrane region" description="Helical" evidence="20">
    <location>
        <begin position="774"/>
        <end position="800"/>
    </location>
</feature>
<feature type="transmembrane region" description="Helical" evidence="20">
    <location>
        <begin position="150"/>
        <end position="170"/>
    </location>
</feature>
<dbReference type="SUPFAM" id="SSF55073">
    <property type="entry name" value="Nucleotide cyclase"/>
    <property type="match status" value="2"/>
</dbReference>
<comment type="cofactor">
    <cofactor evidence="2">
        <name>Mn(2+)</name>
        <dbReference type="ChEBI" id="CHEBI:29035"/>
    </cofactor>
</comment>
<keyword evidence="10 16" id="KW-0460">Magnesium</keyword>
<keyword evidence="15 16" id="KW-0456">Lyase</keyword>
<feature type="transmembrane region" description="Helical" evidence="20">
    <location>
        <begin position="234"/>
        <end position="251"/>
    </location>
</feature>
<evidence type="ECO:0000256" key="12">
    <source>
        <dbReference type="ARBA" id="ARBA00022998"/>
    </source>
</evidence>
<dbReference type="PROSITE" id="PS00452">
    <property type="entry name" value="GUANYLATE_CYCLASE_1"/>
    <property type="match status" value="2"/>
</dbReference>
<evidence type="ECO:0000313" key="23">
    <source>
        <dbReference type="Proteomes" id="UP001166674"/>
    </source>
</evidence>